<proteinExistence type="predicted"/>
<name>A0A1Y2G329_9BASI</name>
<dbReference type="Proteomes" id="UP000193467">
    <property type="component" value="Unassembled WGS sequence"/>
</dbReference>
<keyword evidence="6" id="KW-1185">Reference proteome</keyword>
<reference evidence="5 6" key="1">
    <citation type="submission" date="2016-07" db="EMBL/GenBank/DDBJ databases">
        <title>Pervasive Adenine N6-methylation of Active Genes in Fungi.</title>
        <authorList>
            <consortium name="DOE Joint Genome Institute"/>
            <person name="Mondo S.J."/>
            <person name="Dannebaum R.O."/>
            <person name="Kuo R.C."/>
            <person name="Labutti K."/>
            <person name="Haridas S."/>
            <person name="Kuo A."/>
            <person name="Salamov A."/>
            <person name="Ahrendt S.R."/>
            <person name="Lipzen A."/>
            <person name="Sullivan W."/>
            <person name="Andreopoulos W.B."/>
            <person name="Clum A."/>
            <person name="Lindquist E."/>
            <person name="Daum C."/>
            <person name="Ramamoorthy G.K."/>
            <person name="Gryganskyi A."/>
            <person name="Culley D."/>
            <person name="Magnuson J.K."/>
            <person name="James T.Y."/>
            <person name="O'Malley M.A."/>
            <person name="Stajich J.E."/>
            <person name="Spatafora J.W."/>
            <person name="Visel A."/>
            <person name="Grigoriev I.V."/>
        </authorList>
    </citation>
    <scope>NUCLEOTIDE SEQUENCE [LARGE SCALE GENOMIC DNA]</scope>
    <source>
        <strain evidence="5 6">62-1032</strain>
    </source>
</reference>
<keyword evidence="2" id="KW-0863">Zinc-finger</keyword>
<evidence type="ECO:0000256" key="2">
    <source>
        <dbReference type="ARBA" id="ARBA00022771"/>
    </source>
</evidence>
<dbReference type="Pfam" id="PF01753">
    <property type="entry name" value="zf-MYND"/>
    <property type="match status" value="1"/>
</dbReference>
<dbReference type="InterPro" id="IPR002893">
    <property type="entry name" value="Znf_MYND"/>
</dbReference>
<gene>
    <name evidence="5" type="ORF">BCR35DRAFT_328361</name>
</gene>
<evidence type="ECO:0000256" key="3">
    <source>
        <dbReference type="ARBA" id="ARBA00022833"/>
    </source>
</evidence>
<dbReference type="EMBL" id="MCGR01000002">
    <property type="protein sequence ID" value="ORY91774.1"/>
    <property type="molecule type" value="Genomic_DNA"/>
</dbReference>
<evidence type="ECO:0000259" key="4">
    <source>
        <dbReference type="Pfam" id="PF01753"/>
    </source>
</evidence>
<keyword evidence="1" id="KW-0479">Metal-binding</keyword>
<dbReference type="InParanoid" id="A0A1Y2G329"/>
<dbReference type="AlphaFoldDB" id="A0A1Y2G329"/>
<dbReference type="SUPFAM" id="SSF144232">
    <property type="entry name" value="HIT/MYND zinc finger-like"/>
    <property type="match status" value="1"/>
</dbReference>
<accession>A0A1Y2G329</accession>
<dbReference type="Gene3D" id="6.10.140.2220">
    <property type="match status" value="1"/>
</dbReference>
<dbReference type="GO" id="GO:0008270">
    <property type="term" value="F:zinc ion binding"/>
    <property type="evidence" value="ECO:0007669"/>
    <property type="project" value="UniProtKB-KW"/>
</dbReference>
<organism evidence="5 6">
    <name type="scientific">Leucosporidium creatinivorum</name>
    <dbReference type="NCBI Taxonomy" id="106004"/>
    <lineage>
        <taxon>Eukaryota</taxon>
        <taxon>Fungi</taxon>
        <taxon>Dikarya</taxon>
        <taxon>Basidiomycota</taxon>
        <taxon>Pucciniomycotina</taxon>
        <taxon>Microbotryomycetes</taxon>
        <taxon>Leucosporidiales</taxon>
        <taxon>Leucosporidium</taxon>
    </lineage>
</organism>
<evidence type="ECO:0000313" key="6">
    <source>
        <dbReference type="Proteomes" id="UP000193467"/>
    </source>
</evidence>
<comment type="caution">
    <text evidence="5">The sequence shown here is derived from an EMBL/GenBank/DDBJ whole genome shotgun (WGS) entry which is preliminary data.</text>
</comment>
<evidence type="ECO:0000313" key="5">
    <source>
        <dbReference type="EMBL" id="ORY91774.1"/>
    </source>
</evidence>
<evidence type="ECO:0000256" key="1">
    <source>
        <dbReference type="ARBA" id="ARBA00022723"/>
    </source>
</evidence>
<protein>
    <recommendedName>
        <fullName evidence="4">MYND-type domain-containing protein</fullName>
    </recommendedName>
</protein>
<sequence length="254" mass="28674">MKDTRECAVCPATSNLKACSRCKEAFYCSTEHAKLIHKPFCGSDVEVWYEEELTKAEVDALHAVRDHCSACGIHLPLARRVIRKHLAGWPEADWTFPEASPSSSTPRLQSWVRSTRRELLFDITQAHLNAGFLHHFPINGSPIPKHITELPTAARGATYHPSSPTTTLGEQLFRRFLVQSLNFDHLTRWVEKAGPIRDMSFEGLGHVKVALNRLRAMEDEGKKVLELTDQRGLAMLKMRAQNACLDMTSRICTQ</sequence>
<keyword evidence="3" id="KW-0862">Zinc</keyword>
<feature type="domain" description="MYND-type" evidence="4">
    <location>
        <begin position="7"/>
        <end position="34"/>
    </location>
</feature>